<evidence type="ECO:0000313" key="2">
    <source>
        <dbReference type="Proteomes" id="UP000219897"/>
    </source>
</evidence>
<evidence type="ECO:0000313" key="1">
    <source>
        <dbReference type="EMBL" id="PER55848.1"/>
    </source>
</evidence>
<comment type="caution">
    <text evidence="1">The sequence shown here is derived from an EMBL/GenBank/DDBJ whole genome shotgun (WGS) entry which is preliminary data.</text>
</comment>
<organism evidence="1 2">
    <name type="scientific">Bacillus thuringiensis</name>
    <dbReference type="NCBI Taxonomy" id="1428"/>
    <lineage>
        <taxon>Bacteria</taxon>
        <taxon>Bacillati</taxon>
        <taxon>Bacillota</taxon>
        <taxon>Bacilli</taxon>
        <taxon>Bacillales</taxon>
        <taxon>Bacillaceae</taxon>
        <taxon>Bacillus</taxon>
        <taxon>Bacillus cereus group</taxon>
    </lineage>
</organism>
<gene>
    <name evidence="1" type="ORF">CN495_08845</name>
</gene>
<name>A0ABD6SAZ3_BACTU</name>
<dbReference type="Proteomes" id="UP000219897">
    <property type="component" value="Unassembled WGS sequence"/>
</dbReference>
<accession>A0ABD6SAZ3</accession>
<reference evidence="1 2" key="1">
    <citation type="submission" date="2017-09" db="EMBL/GenBank/DDBJ databases">
        <title>Large-scale bioinformatics analysis of Bacillus genomes uncovers conserved roles of natural products in bacterial physiology.</title>
        <authorList>
            <consortium name="Agbiome Team Llc"/>
            <person name="Bleich R.M."/>
            <person name="Kirk G.J."/>
            <person name="Santa Maria K.C."/>
            <person name="Allen S.E."/>
            <person name="Farag S."/>
            <person name="Shank E.A."/>
            <person name="Bowers A."/>
        </authorList>
    </citation>
    <scope>NUCLEOTIDE SEQUENCE [LARGE SCALE GENOMIC DNA]</scope>
    <source>
        <strain evidence="1 2">AFS005140</strain>
    </source>
</reference>
<proteinExistence type="predicted"/>
<protein>
    <submittedName>
        <fullName evidence="1">Uncharacterized protein</fullName>
    </submittedName>
</protein>
<dbReference type="EMBL" id="NTYF01000023">
    <property type="protein sequence ID" value="PER55848.1"/>
    <property type="molecule type" value="Genomic_DNA"/>
</dbReference>
<dbReference type="AlphaFoldDB" id="A0ABD6SAZ3"/>
<sequence length="92" mass="11195">MQPLTKEERKERFFEVIREKKKVEALLAVKRDTYYDNVIWEEDEEKENSVLKEIEDLEKQIASFKPVIAELRSGFDKEELRELRREFYGEPI</sequence>